<evidence type="ECO:0000256" key="2">
    <source>
        <dbReference type="SAM" id="SignalP"/>
    </source>
</evidence>
<keyword evidence="5" id="KW-1185">Reference proteome</keyword>
<dbReference type="AlphaFoldDB" id="A0A1R0GN89"/>
<sequence length="378" mass="42546">MKVEFFLIFLFTVKAGKSESLCKKGVKIENPNEIDKIKGCEKLEGDLTIKNTGIEKIEFDELREVDGTIIVYGVESLTSISFPKLNKTMGLNIGHNIKLKQINFPELLNSKKIKVFNNEKLNFINMNKLRDTDSFELLNSQIKSLELSDMRTVGLLNIYSNPELIGISLPLLKECKNETNISENDILEDINIPKLVTIGGEMNIDSNPKLKSLESFLSLANIEGDLIVNGDIETFSLKKIAKIYGKCQLNGSKSFNCEAFKSEIFKLANVNCECGDKMATSSTTKNPNELNYKKLDYDGTEELKNNAINEKTKNDEPTKIPGKSENTHNYGKINSEVKSSSSKCELTRSGENVLKIYLIFLFQVFVVYYLSCQVNFDS</sequence>
<name>A0A1R0GN89_9FUNG</name>
<dbReference type="InterPro" id="IPR000494">
    <property type="entry name" value="Rcpt_L-dom"/>
</dbReference>
<comment type="caution">
    <text evidence="4">The sequence shown here is derived from an EMBL/GenBank/DDBJ whole genome shotgun (WGS) entry which is preliminary data.</text>
</comment>
<feature type="domain" description="Receptor L-domain" evidence="3">
    <location>
        <begin position="39"/>
        <end position="126"/>
    </location>
</feature>
<reference evidence="4 5" key="1">
    <citation type="journal article" date="2016" name="Mol. Biol. Evol.">
        <title>Genome-Wide Survey of Gut Fungi (Harpellales) Reveals the First Horizontally Transferred Ubiquitin Gene from a Mosquito Host.</title>
        <authorList>
            <person name="Wang Y."/>
            <person name="White M.M."/>
            <person name="Kvist S."/>
            <person name="Moncalvo J.M."/>
        </authorList>
    </citation>
    <scope>NUCLEOTIDE SEQUENCE [LARGE SCALE GENOMIC DNA]</scope>
    <source>
        <strain evidence="4 5">ALG-7-W6</strain>
    </source>
</reference>
<feature type="chain" id="PRO_5012390080" evidence="2">
    <location>
        <begin position="19"/>
        <end position="378"/>
    </location>
</feature>
<feature type="signal peptide" evidence="2">
    <location>
        <begin position="1"/>
        <end position="18"/>
    </location>
</feature>
<dbReference type="EMBL" id="LSSL01006671">
    <property type="protein sequence ID" value="OLY78352.1"/>
    <property type="molecule type" value="Genomic_DNA"/>
</dbReference>
<dbReference type="OrthoDB" id="536881at2759"/>
<feature type="region of interest" description="Disordered" evidence="1">
    <location>
        <begin position="308"/>
        <end position="327"/>
    </location>
</feature>
<evidence type="ECO:0000313" key="4">
    <source>
        <dbReference type="EMBL" id="OLY78352.1"/>
    </source>
</evidence>
<feature type="compositionally biased region" description="Basic and acidic residues" evidence="1">
    <location>
        <begin position="308"/>
        <end position="318"/>
    </location>
</feature>
<protein>
    <submittedName>
        <fullName evidence="4">Cell wall protein ecm33</fullName>
    </submittedName>
</protein>
<evidence type="ECO:0000259" key="3">
    <source>
        <dbReference type="Pfam" id="PF01030"/>
    </source>
</evidence>
<accession>A0A1R0GN89</accession>
<evidence type="ECO:0000256" key="1">
    <source>
        <dbReference type="SAM" id="MobiDB-lite"/>
    </source>
</evidence>
<keyword evidence="2" id="KW-0732">Signal</keyword>
<evidence type="ECO:0000313" key="5">
    <source>
        <dbReference type="Proteomes" id="UP000187455"/>
    </source>
</evidence>
<dbReference type="Pfam" id="PF01030">
    <property type="entry name" value="Recep_L_domain"/>
    <property type="match status" value="1"/>
</dbReference>
<proteinExistence type="predicted"/>
<dbReference type="SUPFAM" id="SSF52058">
    <property type="entry name" value="L domain-like"/>
    <property type="match status" value="1"/>
</dbReference>
<organism evidence="4 5">
    <name type="scientific">Smittium mucronatum</name>
    <dbReference type="NCBI Taxonomy" id="133383"/>
    <lineage>
        <taxon>Eukaryota</taxon>
        <taxon>Fungi</taxon>
        <taxon>Fungi incertae sedis</taxon>
        <taxon>Zoopagomycota</taxon>
        <taxon>Kickxellomycotina</taxon>
        <taxon>Harpellomycetes</taxon>
        <taxon>Harpellales</taxon>
        <taxon>Legeriomycetaceae</taxon>
        <taxon>Smittium</taxon>
    </lineage>
</organism>
<dbReference type="STRING" id="133383.A0A1R0GN89"/>
<gene>
    <name evidence="4" type="ORF">AYI68_g7606</name>
</gene>
<dbReference type="Gene3D" id="3.80.20.20">
    <property type="entry name" value="Receptor L-domain"/>
    <property type="match status" value="1"/>
</dbReference>
<dbReference type="Proteomes" id="UP000187455">
    <property type="component" value="Unassembled WGS sequence"/>
</dbReference>
<dbReference type="InterPro" id="IPR036941">
    <property type="entry name" value="Rcpt_L-dom_sf"/>
</dbReference>